<keyword evidence="2" id="KW-1185">Reference proteome</keyword>
<name>A0AAX6G562_IRIPA</name>
<dbReference type="AlphaFoldDB" id="A0AAX6G562"/>
<evidence type="ECO:0000313" key="1">
    <source>
        <dbReference type="EMBL" id="KAJ6823497.1"/>
    </source>
</evidence>
<proteinExistence type="predicted"/>
<gene>
    <name evidence="1" type="ORF">M6B38_383380</name>
</gene>
<comment type="caution">
    <text evidence="1">The sequence shown here is derived from an EMBL/GenBank/DDBJ whole genome shotgun (WGS) entry which is preliminary data.</text>
</comment>
<sequence length="168" mass="18936">MRTRRLAVKEERARAGARIWRRADFVRPRRANVVDGSGGRRRGWRTRDRVQLRHTEGAVARRASPGLLGLDGRTISSDVAHSHVCWRRRERERRSSTLADGAASLGQPLGTDVDSMGCSEAVTAAPVADGRAQSNGADRGKRWRLGFDLFCSFYGRWCRVSRMWDTLE</sequence>
<reference evidence="1" key="2">
    <citation type="submission" date="2023-04" db="EMBL/GenBank/DDBJ databases">
        <authorList>
            <person name="Bruccoleri R.E."/>
            <person name="Oakeley E.J."/>
            <person name="Faust A.-M."/>
            <person name="Dessus-Babus S."/>
            <person name="Altorfer M."/>
            <person name="Burckhardt D."/>
            <person name="Oertli M."/>
            <person name="Naumann U."/>
            <person name="Petersen F."/>
            <person name="Wong J."/>
        </authorList>
    </citation>
    <scope>NUCLEOTIDE SEQUENCE</scope>
    <source>
        <strain evidence="1">GSM-AAB239-AS_SAM_17_03QT</strain>
        <tissue evidence="1">Leaf</tissue>
    </source>
</reference>
<dbReference type="EMBL" id="JANAVB010022800">
    <property type="protein sequence ID" value="KAJ6823497.1"/>
    <property type="molecule type" value="Genomic_DNA"/>
</dbReference>
<evidence type="ECO:0000313" key="2">
    <source>
        <dbReference type="Proteomes" id="UP001140949"/>
    </source>
</evidence>
<accession>A0AAX6G562</accession>
<organism evidence="1 2">
    <name type="scientific">Iris pallida</name>
    <name type="common">Sweet iris</name>
    <dbReference type="NCBI Taxonomy" id="29817"/>
    <lineage>
        <taxon>Eukaryota</taxon>
        <taxon>Viridiplantae</taxon>
        <taxon>Streptophyta</taxon>
        <taxon>Embryophyta</taxon>
        <taxon>Tracheophyta</taxon>
        <taxon>Spermatophyta</taxon>
        <taxon>Magnoliopsida</taxon>
        <taxon>Liliopsida</taxon>
        <taxon>Asparagales</taxon>
        <taxon>Iridaceae</taxon>
        <taxon>Iridoideae</taxon>
        <taxon>Irideae</taxon>
        <taxon>Iris</taxon>
    </lineage>
</organism>
<protein>
    <submittedName>
        <fullName evidence="1">Formin-like protein 6 isoform X1</fullName>
    </submittedName>
</protein>
<reference evidence="1" key="1">
    <citation type="journal article" date="2023" name="GigaByte">
        <title>Genome assembly of the bearded iris, Iris pallida Lam.</title>
        <authorList>
            <person name="Bruccoleri R.E."/>
            <person name="Oakeley E.J."/>
            <person name="Faust A.M.E."/>
            <person name="Altorfer M."/>
            <person name="Dessus-Babus S."/>
            <person name="Burckhardt D."/>
            <person name="Oertli M."/>
            <person name="Naumann U."/>
            <person name="Petersen F."/>
            <person name="Wong J."/>
        </authorList>
    </citation>
    <scope>NUCLEOTIDE SEQUENCE</scope>
    <source>
        <strain evidence="1">GSM-AAB239-AS_SAM_17_03QT</strain>
    </source>
</reference>
<dbReference type="Proteomes" id="UP001140949">
    <property type="component" value="Unassembled WGS sequence"/>
</dbReference>